<protein>
    <submittedName>
        <fullName evidence="10">Anaerobic sulfatase-maturating enzyme</fullName>
        <ecNumber evidence="10">1.1.99.-</ecNumber>
    </submittedName>
</protein>
<keyword evidence="11" id="KW-1185">Reference proteome</keyword>
<dbReference type="KEGG" id="tpol:Mal48_36880"/>
<dbReference type="NCBIfam" id="TIGR03942">
    <property type="entry name" value="sulfatase_rSAM"/>
    <property type="match status" value="1"/>
</dbReference>
<dbReference type="SFLD" id="SFLDG01072">
    <property type="entry name" value="dehydrogenase_like"/>
    <property type="match status" value="1"/>
</dbReference>
<dbReference type="SFLD" id="SFLDF00285">
    <property type="entry name" value="anaerobic_Ser-type_sulfatase-m"/>
    <property type="match status" value="1"/>
</dbReference>
<dbReference type="PANTHER" id="PTHR43273:SF3">
    <property type="entry name" value="ANAEROBIC SULFATASE-MATURATING ENZYME HOMOLOG ASLB-RELATED"/>
    <property type="match status" value="1"/>
</dbReference>
<dbReference type="SFLD" id="SFLDS00029">
    <property type="entry name" value="Radical_SAM"/>
    <property type="match status" value="1"/>
</dbReference>
<evidence type="ECO:0000313" key="11">
    <source>
        <dbReference type="Proteomes" id="UP000315724"/>
    </source>
</evidence>
<dbReference type="PROSITE" id="PS51918">
    <property type="entry name" value="RADICAL_SAM"/>
    <property type="match status" value="1"/>
</dbReference>
<dbReference type="Gene3D" id="3.10.450.50">
    <property type="match status" value="1"/>
</dbReference>
<dbReference type="EC" id="1.1.99.-" evidence="10"/>
<dbReference type="Pfam" id="PF13186">
    <property type="entry name" value="SPASM"/>
    <property type="match status" value="1"/>
</dbReference>
<reference evidence="10 11" key="1">
    <citation type="submission" date="2019-02" db="EMBL/GenBank/DDBJ databases">
        <title>Deep-cultivation of Planctomycetes and their phenomic and genomic characterization uncovers novel biology.</title>
        <authorList>
            <person name="Wiegand S."/>
            <person name="Jogler M."/>
            <person name="Boedeker C."/>
            <person name="Pinto D."/>
            <person name="Vollmers J."/>
            <person name="Rivas-Marin E."/>
            <person name="Kohn T."/>
            <person name="Peeters S.H."/>
            <person name="Heuer A."/>
            <person name="Rast P."/>
            <person name="Oberbeckmann S."/>
            <person name="Bunk B."/>
            <person name="Jeske O."/>
            <person name="Meyerdierks A."/>
            <person name="Storesund J.E."/>
            <person name="Kallscheuer N."/>
            <person name="Luecker S."/>
            <person name="Lage O.M."/>
            <person name="Pohl T."/>
            <person name="Merkel B.J."/>
            <person name="Hornburger P."/>
            <person name="Mueller R.-W."/>
            <person name="Bruemmer F."/>
            <person name="Labrenz M."/>
            <person name="Spormann A.M."/>
            <person name="Op den Camp H."/>
            <person name="Overmann J."/>
            <person name="Amann R."/>
            <person name="Jetten M.S.M."/>
            <person name="Mascher T."/>
            <person name="Medema M.H."/>
            <person name="Devos D.P."/>
            <person name="Kaster A.-K."/>
            <person name="Ovreas L."/>
            <person name="Rohde M."/>
            <person name="Galperin M.Y."/>
            <person name="Jogler C."/>
        </authorList>
    </citation>
    <scope>NUCLEOTIDE SEQUENCE [LARGE SCALE GENOMIC DNA]</scope>
    <source>
        <strain evidence="10 11">Mal48</strain>
    </source>
</reference>
<dbReference type="EMBL" id="CP036267">
    <property type="protein sequence ID" value="QDT34428.1"/>
    <property type="molecule type" value="Genomic_DNA"/>
</dbReference>
<dbReference type="Pfam" id="PF04055">
    <property type="entry name" value="Radical_SAM"/>
    <property type="match status" value="1"/>
</dbReference>
<dbReference type="InterPro" id="IPR058240">
    <property type="entry name" value="rSAM_sf"/>
</dbReference>
<dbReference type="SUPFAM" id="SSF102114">
    <property type="entry name" value="Radical SAM enzymes"/>
    <property type="match status" value="1"/>
</dbReference>
<keyword evidence="6" id="KW-0411">Iron-sulfur</keyword>
<dbReference type="GO" id="GO:0051539">
    <property type="term" value="F:4 iron, 4 sulfur cluster binding"/>
    <property type="evidence" value="ECO:0007669"/>
    <property type="project" value="UniProtKB-KW"/>
</dbReference>
<dbReference type="SFLD" id="SFLDG01067">
    <property type="entry name" value="SPASM/twitch_domain_containing"/>
    <property type="match status" value="1"/>
</dbReference>
<name>A0A517QS28_9PLAN</name>
<dbReference type="InterPro" id="IPR004027">
    <property type="entry name" value="SEC_C_motif"/>
</dbReference>
<comment type="cofactor">
    <cofactor evidence="1">
        <name>[4Fe-4S] cluster</name>
        <dbReference type="ChEBI" id="CHEBI:49883"/>
    </cofactor>
</comment>
<evidence type="ECO:0000256" key="6">
    <source>
        <dbReference type="ARBA" id="ARBA00023014"/>
    </source>
</evidence>
<keyword evidence="10" id="KW-0560">Oxidoreductase</keyword>
<dbReference type="CDD" id="cd01335">
    <property type="entry name" value="Radical_SAM"/>
    <property type="match status" value="1"/>
</dbReference>
<dbReference type="CDD" id="cd21120">
    <property type="entry name" value="SPASM_anSME"/>
    <property type="match status" value="1"/>
</dbReference>
<dbReference type="Proteomes" id="UP000315724">
    <property type="component" value="Chromosome"/>
</dbReference>
<dbReference type="SFLD" id="SFLDG01386">
    <property type="entry name" value="main_SPASM_domain-containing"/>
    <property type="match status" value="1"/>
</dbReference>
<dbReference type="Gene3D" id="3.20.20.70">
    <property type="entry name" value="Aldolase class I"/>
    <property type="match status" value="1"/>
</dbReference>
<dbReference type="GO" id="GO:0046872">
    <property type="term" value="F:metal ion binding"/>
    <property type="evidence" value="ECO:0007669"/>
    <property type="project" value="UniProtKB-KW"/>
</dbReference>
<dbReference type="InterPro" id="IPR007197">
    <property type="entry name" value="rSAM"/>
</dbReference>
<evidence type="ECO:0000313" key="10">
    <source>
        <dbReference type="EMBL" id="QDT34428.1"/>
    </source>
</evidence>
<keyword evidence="4" id="KW-0479">Metal-binding</keyword>
<feature type="region of interest" description="Disordered" evidence="8">
    <location>
        <begin position="409"/>
        <end position="440"/>
    </location>
</feature>
<dbReference type="PANTHER" id="PTHR43273">
    <property type="entry name" value="ANAEROBIC SULFATASE-MATURATING ENZYME HOMOLOG ASLB-RELATED"/>
    <property type="match status" value="1"/>
</dbReference>
<dbReference type="InterPro" id="IPR047207">
    <property type="entry name" value="SPASM_anSME"/>
</dbReference>
<dbReference type="NCBIfam" id="TIGR04085">
    <property type="entry name" value="rSAM_more_4Fe4S"/>
    <property type="match status" value="1"/>
</dbReference>
<keyword evidence="2" id="KW-0004">4Fe-4S</keyword>
<dbReference type="InterPro" id="IPR023885">
    <property type="entry name" value="4Fe4S-binding_SPASM_dom"/>
</dbReference>
<dbReference type="SFLD" id="SFLDG01384">
    <property type="entry name" value="thioether_bond_formation_requi"/>
    <property type="match status" value="1"/>
</dbReference>
<keyword evidence="3" id="KW-0949">S-adenosyl-L-methionine</keyword>
<evidence type="ECO:0000256" key="8">
    <source>
        <dbReference type="SAM" id="MobiDB-lite"/>
    </source>
</evidence>
<evidence type="ECO:0000256" key="3">
    <source>
        <dbReference type="ARBA" id="ARBA00022691"/>
    </source>
</evidence>
<evidence type="ECO:0000256" key="7">
    <source>
        <dbReference type="ARBA" id="ARBA00023601"/>
    </source>
</evidence>
<evidence type="ECO:0000256" key="4">
    <source>
        <dbReference type="ARBA" id="ARBA00022723"/>
    </source>
</evidence>
<dbReference type="InterPro" id="IPR023867">
    <property type="entry name" value="Sulphatase_maturase_rSAM"/>
</dbReference>
<gene>
    <name evidence="10" type="primary">chuR</name>
    <name evidence="10" type="ORF">Mal48_36880</name>
</gene>
<dbReference type="InterPro" id="IPR034491">
    <property type="entry name" value="Anaerob_Ser_sulfatase-maturase"/>
</dbReference>
<evidence type="ECO:0000259" key="9">
    <source>
        <dbReference type="PROSITE" id="PS51918"/>
    </source>
</evidence>
<dbReference type="Pfam" id="PF02810">
    <property type="entry name" value="SEC-C"/>
    <property type="match status" value="1"/>
</dbReference>
<feature type="domain" description="Radical SAM core" evidence="9">
    <location>
        <begin position="2"/>
        <end position="241"/>
    </location>
</feature>
<evidence type="ECO:0000256" key="2">
    <source>
        <dbReference type="ARBA" id="ARBA00022485"/>
    </source>
</evidence>
<dbReference type="InterPro" id="IPR013785">
    <property type="entry name" value="Aldolase_TIM"/>
</dbReference>
<keyword evidence="5" id="KW-0408">Iron</keyword>
<dbReference type="GO" id="GO:0016491">
    <property type="term" value="F:oxidoreductase activity"/>
    <property type="evidence" value="ECO:0007669"/>
    <property type="project" value="UniProtKB-KW"/>
</dbReference>
<evidence type="ECO:0000256" key="1">
    <source>
        <dbReference type="ARBA" id="ARBA00001966"/>
    </source>
</evidence>
<evidence type="ECO:0000256" key="5">
    <source>
        <dbReference type="ARBA" id="ARBA00023004"/>
    </source>
</evidence>
<dbReference type="AlphaFoldDB" id="A0A517QS28"/>
<organism evidence="10 11">
    <name type="scientific">Thalassoglobus polymorphus</name>
    <dbReference type="NCBI Taxonomy" id="2527994"/>
    <lineage>
        <taxon>Bacteria</taxon>
        <taxon>Pseudomonadati</taxon>
        <taxon>Planctomycetota</taxon>
        <taxon>Planctomycetia</taxon>
        <taxon>Planctomycetales</taxon>
        <taxon>Planctomycetaceae</taxon>
        <taxon>Thalassoglobus</taxon>
    </lineage>
</organism>
<accession>A0A517QS28</accession>
<dbReference type="RefSeq" id="WP_231739654.1">
    <property type="nucleotide sequence ID" value="NZ_CP036267.1"/>
</dbReference>
<proteinExistence type="inferred from homology"/>
<comment type="similarity">
    <text evidence="7">Belongs to the radical SAM superfamily. Anaerobic sulfatase-maturating enzyme family.</text>
</comment>
<sequence length="457" mass="52296">MTTPETLTAQMLHVMAKPIGPICNLDCEYCYYLHKEDLYPKNKSWRMTSETLETYIQQYIEAQPAGPEEVTFAWQGGEPTLLGLDFFKRIVELEKKHARPGQKIANALQTNGVLLDEEWVEFFKKEGFLIGLSVDGPAELHDRYRYDKKGNGTFDAVLKAMKLLQQYQVEFNALVVVNRENSSHGRRVYSYLRDNGIEFMQFIPIVERRGIGVHPEDELEEGQQVHAWDHLVSSRSVVPEQYGRFLCEIFDEWVKRDVGKVFVQVFDQALAAWLDLEPSLCVFRKQCGRALAIEHNGDLYSCDHFVEPEYKLGNIHELPIIELANSQRQLDFGRDKETTLPQYCLDCEVRFACNGECPKNRFIDTPTGEAGLNYLCGGYRMFFNHIDPLMKQMATELKANRPAANVMQQFRKKKTPASKSTPAGRSPSARTPLRQVGRNDPCPCGSGRKFKKCCGVR</sequence>
<dbReference type="SUPFAM" id="SSF103642">
    <property type="entry name" value="Sec-C motif"/>
    <property type="match status" value="1"/>
</dbReference>